<organism evidence="1">
    <name type="scientific">Trypanosoma congolense (strain IL3000)</name>
    <dbReference type="NCBI Taxonomy" id="1068625"/>
    <lineage>
        <taxon>Eukaryota</taxon>
        <taxon>Discoba</taxon>
        <taxon>Euglenozoa</taxon>
        <taxon>Kinetoplastea</taxon>
        <taxon>Metakinetoplastina</taxon>
        <taxon>Trypanosomatida</taxon>
        <taxon>Trypanosomatidae</taxon>
        <taxon>Trypanosoma</taxon>
        <taxon>Nannomonas</taxon>
    </lineage>
</organism>
<dbReference type="VEuPathDB" id="TriTrypDB:TcIL3000_10_1410"/>
<name>G0UVG7_TRYCI</name>
<gene>
    <name evidence="1" type="ORF">TCIL3000_10_1410</name>
</gene>
<accession>G0UVG7</accession>
<dbReference type="AlphaFoldDB" id="G0UVG7"/>
<reference evidence="1" key="1">
    <citation type="journal article" date="2012" name="Proc. Natl. Acad. Sci. U.S.A.">
        <title>Antigenic diversity is generated by distinct evolutionary mechanisms in African trypanosome species.</title>
        <authorList>
            <person name="Jackson A.P."/>
            <person name="Berry A."/>
            <person name="Aslett M."/>
            <person name="Allison H.C."/>
            <person name="Burton P."/>
            <person name="Vavrova-Anderson J."/>
            <person name="Brown R."/>
            <person name="Browne H."/>
            <person name="Corton N."/>
            <person name="Hauser H."/>
            <person name="Gamble J."/>
            <person name="Gilderthorp R."/>
            <person name="Marcello L."/>
            <person name="McQuillan J."/>
            <person name="Otto T.D."/>
            <person name="Quail M.A."/>
            <person name="Sanders M.J."/>
            <person name="van Tonder A."/>
            <person name="Ginger M.L."/>
            <person name="Field M.C."/>
            <person name="Barry J.D."/>
            <person name="Hertz-Fowler C."/>
            <person name="Berriman M."/>
        </authorList>
    </citation>
    <scope>NUCLEOTIDE SEQUENCE</scope>
    <source>
        <strain evidence="1">IL3000</strain>
    </source>
</reference>
<protein>
    <submittedName>
        <fullName evidence="1">Uncharacterized protein</fullName>
    </submittedName>
</protein>
<evidence type="ECO:0000313" key="1">
    <source>
        <dbReference type="EMBL" id="CCC93382.1"/>
    </source>
</evidence>
<proteinExistence type="predicted"/>
<sequence length="311" mass="34627">MFKLALFLQPYLISGDMFRRKLYHLSSTSPFVGFTTKRMIAQDPQEHRRESELRQRVLKSYGGLHLPEFSGYNYGHFSTGGPTTSAAIRAKGIATDNTLHTGASIPKGQRVDWLMFLTGVALLYVSTKMLIERLSGGAVGNLVLPSWVASIDEQANHLLFVVQYDKVNRERVKEEYAADRKINPFITFFQWLAIRHPEYGHGSQFYRDVALNSLSQALSSGNQQTLLALATNTRDALSRKNESPAKRIDYFISKMGISSTPLPLSPGAVIPTYSHSSMSPNPLRVFGTENETIQTVLDVTPSGSHGSVPFR</sequence>
<dbReference type="EMBL" id="HE575323">
    <property type="protein sequence ID" value="CCC93382.1"/>
    <property type="molecule type" value="Genomic_DNA"/>
</dbReference>